<dbReference type="InterPro" id="IPR050136">
    <property type="entry name" value="FA_oxidation_alpha_subunit"/>
</dbReference>
<keyword evidence="8" id="KW-0520">NAD</keyword>
<evidence type="ECO:0000256" key="10">
    <source>
        <dbReference type="ARBA" id="ARBA00023235"/>
    </source>
</evidence>
<comment type="similarity">
    <text evidence="2">In the central section; belongs to the 3-hydroxyacyl-CoA dehydrogenase family.</text>
</comment>
<keyword evidence="12" id="KW-0511">Multifunctional enzyme</keyword>
<dbReference type="RefSeq" id="WP_290263814.1">
    <property type="nucleotide sequence ID" value="NZ_JAUFQG010000006.1"/>
</dbReference>
<evidence type="ECO:0000256" key="11">
    <source>
        <dbReference type="ARBA" id="ARBA00023239"/>
    </source>
</evidence>
<dbReference type="Gene3D" id="3.90.226.10">
    <property type="entry name" value="2-enoyl-CoA Hydratase, Chain A, domain 1"/>
    <property type="match status" value="1"/>
</dbReference>
<proteinExistence type="inferred from homology"/>
<evidence type="ECO:0000256" key="9">
    <source>
        <dbReference type="ARBA" id="ARBA00023098"/>
    </source>
</evidence>
<evidence type="ECO:0000313" key="17">
    <source>
        <dbReference type="Proteomes" id="UP001595840"/>
    </source>
</evidence>
<dbReference type="Pfam" id="PF00725">
    <property type="entry name" value="3HCDH"/>
    <property type="match status" value="2"/>
</dbReference>
<dbReference type="NCBIfam" id="NF008727">
    <property type="entry name" value="PRK11730.1"/>
    <property type="match status" value="1"/>
</dbReference>
<evidence type="ECO:0000256" key="6">
    <source>
        <dbReference type="ARBA" id="ARBA00022963"/>
    </source>
</evidence>
<dbReference type="InterPro" id="IPR012799">
    <property type="entry name" value="FadB"/>
</dbReference>
<dbReference type="NCBIfam" id="TIGR02437">
    <property type="entry name" value="FadB"/>
    <property type="match status" value="1"/>
</dbReference>
<reference evidence="17" key="1">
    <citation type="journal article" date="2019" name="Int. J. Syst. Evol. Microbiol.">
        <title>The Global Catalogue of Microorganisms (GCM) 10K type strain sequencing project: providing services to taxonomists for standard genome sequencing and annotation.</title>
        <authorList>
            <consortium name="The Broad Institute Genomics Platform"/>
            <consortium name="The Broad Institute Genome Sequencing Center for Infectious Disease"/>
            <person name="Wu L."/>
            <person name="Ma J."/>
        </authorList>
    </citation>
    <scope>NUCLEOTIDE SEQUENCE [LARGE SCALE GENOMIC DNA]</scope>
    <source>
        <strain evidence="17">CECT 8570</strain>
    </source>
</reference>
<comment type="caution">
    <text evidence="16">The sequence shown here is derived from an EMBL/GenBank/DDBJ whole genome shotgun (WGS) entry which is preliminary data.</text>
</comment>
<comment type="pathway">
    <text evidence="1">Lipid metabolism; fatty acid beta-oxidation.</text>
</comment>
<keyword evidence="6" id="KW-0442">Lipid degradation</keyword>
<keyword evidence="11" id="KW-0456">Lyase</keyword>
<gene>
    <name evidence="16" type="primary">fadB</name>
    <name evidence="16" type="ORF">ACFOX3_05805</name>
</gene>
<dbReference type="PROSITE" id="PS00067">
    <property type="entry name" value="3HCDH"/>
    <property type="match status" value="1"/>
</dbReference>
<dbReference type="InterPro" id="IPR036291">
    <property type="entry name" value="NAD(P)-bd_dom_sf"/>
</dbReference>
<keyword evidence="7" id="KW-0560">Oxidoreductase</keyword>
<keyword evidence="9" id="KW-0443">Lipid metabolism</keyword>
<dbReference type="InterPro" id="IPR006176">
    <property type="entry name" value="3-OHacyl-CoA_DH_NAD-bd"/>
</dbReference>
<dbReference type="InterPro" id="IPR006180">
    <property type="entry name" value="3-OHacyl-CoA_DH_CS"/>
</dbReference>
<comment type="similarity">
    <text evidence="3">In the N-terminal section; belongs to the enoyl-CoA hydratase/isomerase family.</text>
</comment>
<dbReference type="EMBL" id="JBHSCX010000004">
    <property type="protein sequence ID" value="MFC4361807.1"/>
    <property type="molecule type" value="Genomic_DNA"/>
</dbReference>
<dbReference type="SUPFAM" id="SSF52096">
    <property type="entry name" value="ClpP/crotonase"/>
    <property type="match status" value="1"/>
</dbReference>
<evidence type="ECO:0000256" key="1">
    <source>
        <dbReference type="ARBA" id="ARBA00005005"/>
    </source>
</evidence>
<dbReference type="PANTHER" id="PTHR43612">
    <property type="entry name" value="TRIFUNCTIONAL ENZYME SUBUNIT ALPHA"/>
    <property type="match status" value="1"/>
</dbReference>
<dbReference type="InterPro" id="IPR006108">
    <property type="entry name" value="3HC_DH_C"/>
</dbReference>
<feature type="domain" description="3-hydroxyacyl-CoA dehydrogenase C-terminal" evidence="14">
    <location>
        <begin position="498"/>
        <end position="593"/>
    </location>
</feature>
<feature type="domain" description="3-hydroxyacyl-CoA dehydrogenase C-terminal" evidence="14">
    <location>
        <begin position="628"/>
        <end position="701"/>
    </location>
</feature>
<dbReference type="SUPFAM" id="SSF51735">
    <property type="entry name" value="NAD(P)-binding Rossmann-fold domains"/>
    <property type="match status" value="1"/>
</dbReference>
<organism evidence="16 17">
    <name type="scientific">Simiduia curdlanivorans</name>
    <dbReference type="NCBI Taxonomy" id="1492769"/>
    <lineage>
        <taxon>Bacteria</taxon>
        <taxon>Pseudomonadati</taxon>
        <taxon>Pseudomonadota</taxon>
        <taxon>Gammaproteobacteria</taxon>
        <taxon>Cellvibrionales</taxon>
        <taxon>Cellvibrionaceae</taxon>
        <taxon>Simiduia</taxon>
    </lineage>
</organism>
<sequence length="716" mass="76580">MVYQGKSVAVRALDNGVAELCFDAQGESVNKFDVATVNELSEAISALEAMPDLRGVLATSGKSVFIVGADITEFGGVFGAGPDAVIAHLSKNNENNNRLEDLKVPVVVAINGFALGGGLEFCLACDYRIASSAAKIGLPETKLGLIPGWGGTVRLPRIAGVDTAAEWIATGKDQRADAALTAGVVDAVVEPELLREAGLHALEQCMNGSFDIRTRRARKTGAMLLNDTEALMAFETAKSFIGAQAGRNYPAPVAAVKAMQKAAKADRAGALAAEAEAFAKLAQGSAAQALVGLFLSDQLIAKKAKQWEKKADKKIARASVLGAGIMGGGIAYQSALKGTPIKMKDIAQAGIDLGLSEASKLLTKQVERGRMKPAQMAEVLTRIEPCLSYQGFDAVDMVVEAVVENPKVKHAVLAEVEQSLGDDAVIASNTSTISISYLAQALKRPENFCGMHFFNPVHAMPLVEVIRGEKTSDKAIARTVAYANAMGKKAVVVNDCPGFLVNRVLFPYFAGFSMLLRDGADFQQVDRVMQAWGWPMGPAYLLDVVGIDTAAHCEAVMAEGFPTRMGKTFKACTDVMYEAGRYGQKNSLGFYRYEADKKGKPAKLVDDKTYQLLKPHCAETKEFSDEEIIARMMVPMVTEMARCLEEGVVETAAEADMSLIYGLGFPPFRGGVFRWVDSLGVEAVVAMAKQYQALGELYQPTDGMLALAKANKTYYA</sequence>
<evidence type="ECO:0000256" key="8">
    <source>
        <dbReference type="ARBA" id="ARBA00023027"/>
    </source>
</evidence>
<keyword evidence="10" id="KW-0413">Isomerase</keyword>
<evidence type="ECO:0000259" key="15">
    <source>
        <dbReference type="Pfam" id="PF02737"/>
    </source>
</evidence>
<evidence type="ECO:0000256" key="7">
    <source>
        <dbReference type="ARBA" id="ARBA00023002"/>
    </source>
</evidence>
<keyword evidence="5" id="KW-0276">Fatty acid metabolism</keyword>
<protein>
    <recommendedName>
        <fullName evidence="4">enoyl-CoA hydratase</fullName>
        <ecNumber evidence="4">4.2.1.17</ecNumber>
    </recommendedName>
</protein>
<dbReference type="Gene3D" id="3.40.50.720">
    <property type="entry name" value="NAD(P)-binding Rossmann-like Domain"/>
    <property type="match status" value="1"/>
</dbReference>
<dbReference type="Pfam" id="PF00378">
    <property type="entry name" value="ECH_1"/>
    <property type="match status" value="1"/>
</dbReference>
<dbReference type="Gene3D" id="1.10.1040.50">
    <property type="match status" value="1"/>
</dbReference>
<dbReference type="CDD" id="cd06558">
    <property type="entry name" value="crotonase-like"/>
    <property type="match status" value="1"/>
</dbReference>
<evidence type="ECO:0000256" key="12">
    <source>
        <dbReference type="ARBA" id="ARBA00023268"/>
    </source>
</evidence>
<dbReference type="InterPro" id="IPR029045">
    <property type="entry name" value="ClpP/crotonase-like_dom_sf"/>
</dbReference>
<dbReference type="SUPFAM" id="SSF48179">
    <property type="entry name" value="6-phosphogluconate dehydrogenase C-terminal domain-like"/>
    <property type="match status" value="2"/>
</dbReference>
<evidence type="ECO:0000256" key="2">
    <source>
        <dbReference type="ARBA" id="ARBA00007005"/>
    </source>
</evidence>
<dbReference type="PANTHER" id="PTHR43612:SF3">
    <property type="entry name" value="TRIFUNCTIONAL ENZYME SUBUNIT ALPHA, MITOCHONDRIAL"/>
    <property type="match status" value="1"/>
</dbReference>
<evidence type="ECO:0000256" key="5">
    <source>
        <dbReference type="ARBA" id="ARBA00022832"/>
    </source>
</evidence>
<evidence type="ECO:0000259" key="14">
    <source>
        <dbReference type="Pfam" id="PF00725"/>
    </source>
</evidence>
<name>A0ABV8V248_9GAMM</name>
<evidence type="ECO:0000256" key="3">
    <source>
        <dbReference type="ARBA" id="ARBA00008750"/>
    </source>
</evidence>
<keyword evidence="17" id="KW-1185">Reference proteome</keyword>
<evidence type="ECO:0000313" key="16">
    <source>
        <dbReference type="EMBL" id="MFC4361807.1"/>
    </source>
</evidence>
<feature type="domain" description="3-hydroxyacyl-CoA dehydrogenase NAD binding" evidence="15">
    <location>
        <begin position="319"/>
        <end position="496"/>
    </location>
</feature>
<dbReference type="Pfam" id="PF02737">
    <property type="entry name" value="3HCDH_N"/>
    <property type="match status" value="1"/>
</dbReference>
<evidence type="ECO:0000256" key="13">
    <source>
        <dbReference type="ARBA" id="ARBA00049556"/>
    </source>
</evidence>
<comment type="catalytic activity">
    <reaction evidence="13">
        <text>a (3S)-3-hydroxyacyl-CoA + NAD(+) = a 3-oxoacyl-CoA + NADH + H(+)</text>
        <dbReference type="Rhea" id="RHEA:22432"/>
        <dbReference type="ChEBI" id="CHEBI:15378"/>
        <dbReference type="ChEBI" id="CHEBI:57318"/>
        <dbReference type="ChEBI" id="CHEBI:57540"/>
        <dbReference type="ChEBI" id="CHEBI:57945"/>
        <dbReference type="ChEBI" id="CHEBI:90726"/>
        <dbReference type="EC" id="1.1.1.35"/>
    </reaction>
</comment>
<evidence type="ECO:0000256" key="4">
    <source>
        <dbReference type="ARBA" id="ARBA00012076"/>
    </source>
</evidence>
<dbReference type="EC" id="4.2.1.17" evidence="4"/>
<dbReference type="InterPro" id="IPR001753">
    <property type="entry name" value="Enoyl-CoA_hydra/iso"/>
</dbReference>
<accession>A0ABV8V248</accession>
<dbReference type="InterPro" id="IPR008927">
    <property type="entry name" value="6-PGluconate_DH-like_C_sf"/>
</dbReference>
<dbReference type="Proteomes" id="UP001595840">
    <property type="component" value="Unassembled WGS sequence"/>
</dbReference>